<dbReference type="InterPro" id="IPR032675">
    <property type="entry name" value="LRR_dom_sf"/>
</dbReference>
<dbReference type="EMBL" id="GG662592">
    <property type="protein sequence ID" value="EAR81536.1"/>
    <property type="molecule type" value="Genomic_DNA"/>
</dbReference>
<accession>Q227R9</accession>
<evidence type="ECO:0000313" key="2">
    <source>
        <dbReference type="Proteomes" id="UP000009168"/>
    </source>
</evidence>
<name>Q227R9_TETTS</name>
<sequence>MLILSALQKCQKITNLTLHLSESNVNLDLAKIIASALEKCQNITNLTLDLRQNNLSQGEQKVIYDQLKNTLKKAKEITVKI</sequence>
<protein>
    <submittedName>
        <fullName evidence="1">Kinase domain protein</fullName>
    </submittedName>
</protein>
<proteinExistence type="predicted"/>
<dbReference type="RefSeq" id="XP_001029199.1">
    <property type="nucleotide sequence ID" value="XM_001029199.1"/>
</dbReference>
<dbReference type="AlphaFoldDB" id="Q227R9"/>
<dbReference type="Gene3D" id="3.80.10.10">
    <property type="entry name" value="Ribonuclease Inhibitor"/>
    <property type="match status" value="1"/>
</dbReference>
<organism evidence="1 2">
    <name type="scientific">Tetrahymena thermophila (strain SB210)</name>
    <dbReference type="NCBI Taxonomy" id="312017"/>
    <lineage>
        <taxon>Eukaryota</taxon>
        <taxon>Sar</taxon>
        <taxon>Alveolata</taxon>
        <taxon>Ciliophora</taxon>
        <taxon>Intramacronucleata</taxon>
        <taxon>Oligohymenophorea</taxon>
        <taxon>Hymenostomatida</taxon>
        <taxon>Tetrahymenina</taxon>
        <taxon>Tetrahymenidae</taxon>
        <taxon>Tetrahymena</taxon>
    </lineage>
</organism>
<dbReference type="GO" id="GO:0016301">
    <property type="term" value="F:kinase activity"/>
    <property type="evidence" value="ECO:0007669"/>
    <property type="project" value="UniProtKB-KW"/>
</dbReference>
<keyword evidence="1" id="KW-0418">Kinase</keyword>
<dbReference type="SUPFAM" id="SSF52047">
    <property type="entry name" value="RNI-like"/>
    <property type="match status" value="1"/>
</dbReference>
<dbReference type="GeneID" id="7836362"/>
<gene>
    <name evidence="1" type="ORF">TTHERM_01727480</name>
</gene>
<keyword evidence="2" id="KW-1185">Reference proteome</keyword>
<dbReference type="KEGG" id="tet:TTHERM_01727480"/>
<dbReference type="HOGENOM" id="CLU_2763505_0_0_1"/>
<reference evidence="2" key="1">
    <citation type="journal article" date="2006" name="PLoS Biol.">
        <title>Macronuclear genome sequence of the ciliate Tetrahymena thermophila, a model eukaryote.</title>
        <authorList>
            <person name="Eisen J.A."/>
            <person name="Coyne R.S."/>
            <person name="Wu M."/>
            <person name="Wu D."/>
            <person name="Thiagarajan M."/>
            <person name="Wortman J.R."/>
            <person name="Badger J.H."/>
            <person name="Ren Q."/>
            <person name="Amedeo P."/>
            <person name="Jones K.M."/>
            <person name="Tallon L.J."/>
            <person name="Delcher A.L."/>
            <person name="Salzberg S.L."/>
            <person name="Silva J.C."/>
            <person name="Haas B.J."/>
            <person name="Majoros W.H."/>
            <person name="Farzad M."/>
            <person name="Carlton J.M."/>
            <person name="Smith R.K. Jr."/>
            <person name="Garg J."/>
            <person name="Pearlman R.E."/>
            <person name="Karrer K.M."/>
            <person name="Sun L."/>
            <person name="Manning G."/>
            <person name="Elde N.C."/>
            <person name="Turkewitz A.P."/>
            <person name="Asai D.J."/>
            <person name="Wilkes D.E."/>
            <person name="Wang Y."/>
            <person name="Cai H."/>
            <person name="Collins K."/>
            <person name="Stewart B.A."/>
            <person name="Lee S.R."/>
            <person name="Wilamowska K."/>
            <person name="Weinberg Z."/>
            <person name="Ruzzo W.L."/>
            <person name="Wloga D."/>
            <person name="Gaertig J."/>
            <person name="Frankel J."/>
            <person name="Tsao C.-C."/>
            <person name="Gorovsky M.A."/>
            <person name="Keeling P.J."/>
            <person name="Waller R.F."/>
            <person name="Patron N.J."/>
            <person name="Cherry J.M."/>
            <person name="Stover N.A."/>
            <person name="Krieger C.J."/>
            <person name="del Toro C."/>
            <person name="Ryder H.F."/>
            <person name="Williamson S.C."/>
            <person name="Barbeau R.A."/>
            <person name="Hamilton E.P."/>
            <person name="Orias E."/>
        </authorList>
    </citation>
    <scope>NUCLEOTIDE SEQUENCE [LARGE SCALE GENOMIC DNA]</scope>
    <source>
        <strain evidence="2">SB210</strain>
    </source>
</reference>
<dbReference type="InParanoid" id="Q227R9"/>
<dbReference type="Proteomes" id="UP000009168">
    <property type="component" value="Unassembled WGS sequence"/>
</dbReference>
<keyword evidence="1" id="KW-0808">Transferase</keyword>
<evidence type="ECO:0000313" key="1">
    <source>
        <dbReference type="EMBL" id="EAR81536.1"/>
    </source>
</evidence>